<comment type="caution">
    <text evidence="2">The sequence shown here is derived from an EMBL/GenBank/DDBJ whole genome shotgun (WGS) entry which is preliminary data.</text>
</comment>
<feature type="compositionally biased region" description="Low complexity" evidence="1">
    <location>
        <begin position="96"/>
        <end position="121"/>
    </location>
</feature>
<feature type="region of interest" description="Disordered" evidence="1">
    <location>
        <begin position="57"/>
        <end position="137"/>
    </location>
</feature>
<proteinExistence type="predicted"/>
<protein>
    <submittedName>
        <fullName evidence="2">Uncharacterized protein</fullName>
    </submittedName>
</protein>
<keyword evidence="3" id="KW-1185">Reference proteome</keyword>
<feature type="compositionally biased region" description="Gly residues" evidence="1">
    <location>
        <begin position="319"/>
        <end position="328"/>
    </location>
</feature>
<sequence length="337" mass="33861">PTIFSESPQSLSPPPPPPPPSPPTADAPLRWTLPPTSQGGAGGAVVSAVHVAAAKSVAAPPHANRIGLQASGTLSSGRERLQATARRSAAGMGRGVPAAASATVAVPEEPAKAAASSETSPDGGEGEEAETKEGEAASYMNSTEKLSLLIDGKSGLDALLLHITDFLSPQRKVVKTCAGAPNPFRPLADKKGLSMTRTTPKVSTGSSFARTVVQGTKQPDIHKFTRDRFNKLVALPGSQLLPEDTVHQQIKGSLSHHDLHGAAASSAARLARARAFASGKSGASQQELKPQGLGGSSASGGAALGYPGARASRARDALHGGGGSGAEAGGEAERGGA</sequence>
<dbReference type="Proteomes" id="UP001190700">
    <property type="component" value="Unassembled WGS sequence"/>
</dbReference>
<dbReference type="EMBL" id="LGRX02020132">
    <property type="protein sequence ID" value="KAK3257769.1"/>
    <property type="molecule type" value="Genomic_DNA"/>
</dbReference>
<organism evidence="2 3">
    <name type="scientific">Cymbomonas tetramitiformis</name>
    <dbReference type="NCBI Taxonomy" id="36881"/>
    <lineage>
        <taxon>Eukaryota</taxon>
        <taxon>Viridiplantae</taxon>
        <taxon>Chlorophyta</taxon>
        <taxon>Pyramimonadophyceae</taxon>
        <taxon>Pyramimonadales</taxon>
        <taxon>Pyramimonadaceae</taxon>
        <taxon>Cymbomonas</taxon>
    </lineage>
</organism>
<accession>A0AAE0FDK7</accession>
<evidence type="ECO:0000313" key="3">
    <source>
        <dbReference type="Proteomes" id="UP001190700"/>
    </source>
</evidence>
<name>A0AAE0FDK7_9CHLO</name>
<evidence type="ECO:0000256" key="1">
    <source>
        <dbReference type="SAM" id="MobiDB-lite"/>
    </source>
</evidence>
<feature type="compositionally biased region" description="Pro residues" evidence="1">
    <location>
        <begin position="11"/>
        <end position="25"/>
    </location>
</feature>
<feature type="compositionally biased region" description="Low complexity" evidence="1">
    <location>
        <begin position="1"/>
        <end position="10"/>
    </location>
</feature>
<feature type="region of interest" description="Disordered" evidence="1">
    <location>
        <begin position="278"/>
        <end position="337"/>
    </location>
</feature>
<evidence type="ECO:0000313" key="2">
    <source>
        <dbReference type="EMBL" id="KAK3257769.1"/>
    </source>
</evidence>
<feature type="non-terminal residue" evidence="2">
    <location>
        <position position="1"/>
    </location>
</feature>
<reference evidence="2 3" key="1">
    <citation type="journal article" date="2015" name="Genome Biol. Evol.">
        <title>Comparative Genomics of a Bacterivorous Green Alga Reveals Evolutionary Causalities and Consequences of Phago-Mixotrophic Mode of Nutrition.</title>
        <authorList>
            <person name="Burns J.A."/>
            <person name="Paasch A."/>
            <person name="Narechania A."/>
            <person name="Kim E."/>
        </authorList>
    </citation>
    <scope>NUCLEOTIDE SEQUENCE [LARGE SCALE GENOMIC DNA]</scope>
    <source>
        <strain evidence="2 3">PLY_AMNH</strain>
    </source>
</reference>
<gene>
    <name evidence="2" type="ORF">CYMTET_33155</name>
</gene>
<dbReference type="AlphaFoldDB" id="A0AAE0FDK7"/>
<feature type="region of interest" description="Disordered" evidence="1">
    <location>
        <begin position="1"/>
        <end position="44"/>
    </location>
</feature>